<keyword evidence="2" id="KW-0645">Protease</keyword>
<dbReference type="InterPro" id="IPR001405">
    <property type="entry name" value="UPF0758"/>
</dbReference>
<dbReference type="PANTHER" id="PTHR30471:SF3">
    <property type="entry name" value="UPF0758 PROTEIN YEES-RELATED"/>
    <property type="match status" value="1"/>
</dbReference>
<evidence type="ECO:0000256" key="1">
    <source>
        <dbReference type="ARBA" id="ARBA00010243"/>
    </source>
</evidence>
<keyword evidence="10" id="KW-1185">Reference proteome</keyword>
<dbReference type="InterPro" id="IPR037518">
    <property type="entry name" value="MPN"/>
</dbReference>
<dbReference type="GO" id="GO:0006508">
    <property type="term" value="P:proteolysis"/>
    <property type="evidence" value="ECO:0007669"/>
    <property type="project" value="UniProtKB-KW"/>
</dbReference>
<evidence type="ECO:0000313" key="9">
    <source>
        <dbReference type="EMBL" id="NEN08013.1"/>
    </source>
</evidence>
<dbReference type="Proteomes" id="UP000474967">
    <property type="component" value="Unassembled WGS sequence"/>
</dbReference>
<organism evidence="9 10">
    <name type="scientific">Leifsonia tongyongensis</name>
    <dbReference type="NCBI Taxonomy" id="1268043"/>
    <lineage>
        <taxon>Bacteria</taxon>
        <taxon>Bacillati</taxon>
        <taxon>Actinomycetota</taxon>
        <taxon>Actinomycetes</taxon>
        <taxon>Micrococcales</taxon>
        <taxon>Microbacteriaceae</taxon>
        <taxon>Leifsonia</taxon>
    </lineage>
</organism>
<feature type="region of interest" description="Disordered" evidence="7">
    <location>
        <begin position="1"/>
        <end position="22"/>
    </location>
</feature>
<dbReference type="RefSeq" id="WP_163291509.1">
    <property type="nucleotide sequence ID" value="NZ_JAAGWY010000006.1"/>
</dbReference>
<evidence type="ECO:0000256" key="2">
    <source>
        <dbReference type="ARBA" id="ARBA00022670"/>
    </source>
</evidence>
<keyword evidence="4" id="KW-0378">Hydrolase</keyword>
<dbReference type="EMBL" id="JAAGWY010000006">
    <property type="protein sequence ID" value="NEN08013.1"/>
    <property type="molecule type" value="Genomic_DNA"/>
</dbReference>
<comment type="caution">
    <text evidence="9">The sequence shown here is derived from an EMBL/GenBank/DDBJ whole genome shotgun (WGS) entry which is preliminary data.</text>
</comment>
<dbReference type="InterPro" id="IPR025657">
    <property type="entry name" value="RadC_JAB"/>
</dbReference>
<evidence type="ECO:0000256" key="4">
    <source>
        <dbReference type="ARBA" id="ARBA00022801"/>
    </source>
</evidence>
<evidence type="ECO:0000256" key="5">
    <source>
        <dbReference type="ARBA" id="ARBA00022833"/>
    </source>
</evidence>
<dbReference type="InterPro" id="IPR010994">
    <property type="entry name" value="RuvA_2-like"/>
</dbReference>
<dbReference type="PANTHER" id="PTHR30471">
    <property type="entry name" value="DNA REPAIR PROTEIN RADC"/>
    <property type="match status" value="1"/>
</dbReference>
<evidence type="ECO:0000259" key="8">
    <source>
        <dbReference type="PROSITE" id="PS50249"/>
    </source>
</evidence>
<keyword evidence="5" id="KW-0862">Zinc</keyword>
<dbReference type="Pfam" id="PF20582">
    <property type="entry name" value="UPF0758_N"/>
    <property type="match status" value="1"/>
</dbReference>
<keyword evidence="3" id="KW-0479">Metal-binding</keyword>
<dbReference type="Gene3D" id="3.40.140.10">
    <property type="entry name" value="Cytidine Deaminase, domain 2"/>
    <property type="match status" value="1"/>
</dbReference>
<reference evidence="9 10" key="1">
    <citation type="journal article" date="2014" name="J. Microbiol.">
        <title>Diaminobutyricibacter tongyongensis gen. nov., sp. nov. and Homoserinibacter gongjuensis gen. nov., sp. nov. belong to the family Microbacteriaceae.</title>
        <authorList>
            <person name="Kim S.J."/>
            <person name="Ahn J.H."/>
            <person name="Weon H.Y."/>
            <person name="Hamada M."/>
            <person name="Suzuki K."/>
            <person name="Kwon S.W."/>
        </authorList>
    </citation>
    <scope>NUCLEOTIDE SEQUENCE [LARGE SCALE GENOMIC DNA]</scope>
    <source>
        <strain evidence="9 10">NBRC 108724</strain>
    </source>
</reference>
<evidence type="ECO:0000313" key="10">
    <source>
        <dbReference type="Proteomes" id="UP000474967"/>
    </source>
</evidence>
<dbReference type="InterPro" id="IPR046778">
    <property type="entry name" value="UPF0758_N"/>
</dbReference>
<gene>
    <name evidence="9" type="ORF">G3T36_19320</name>
</gene>
<dbReference type="GO" id="GO:0008237">
    <property type="term" value="F:metallopeptidase activity"/>
    <property type="evidence" value="ECO:0007669"/>
    <property type="project" value="UniProtKB-KW"/>
</dbReference>
<name>A0A6L9Y305_9MICO</name>
<sequence length="223" mass="23997">MFDEEEEEPLAAIPPHDRPRERLRRLGPGVLTDEEILALVLGTGQPGRSVLATARSILRQTGGFSGLAAMDVTRLERLPGIGPAMAGRLTATLEIWRRAGTTSAWSPLVDDDATSRIVVPELAHRSTERFVVIVADRALRPLEVVFVRDGGDTPVQVEPSEVLQAVLTRGGRSFAVAHNHPNGTLEASVADMAITRRLGAGAATIGLRFLGHILVAGADWRRL</sequence>
<comment type="similarity">
    <text evidence="1">Belongs to the UPF0758 family.</text>
</comment>
<dbReference type="SUPFAM" id="SSF47781">
    <property type="entry name" value="RuvA domain 2-like"/>
    <property type="match status" value="1"/>
</dbReference>
<proteinExistence type="inferred from homology"/>
<accession>A0A6L9Y305</accession>
<dbReference type="SUPFAM" id="SSF102712">
    <property type="entry name" value="JAB1/MPN domain"/>
    <property type="match status" value="1"/>
</dbReference>
<evidence type="ECO:0000256" key="3">
    <source>
        <dbReference type="ARBA" id="ARBA00022723"/>
    </source>
</evidence>
<evidence type="ECO:0000256" key="6">
    <source>
        <dbReference type="ARBA" id="ARBA00023049"/>
    </source>
</evidence>
<feature type="domain" description="MPN" evidence="8">
    <location>
        <begin position="107"/>
        <end position="223"/>
    </location>
</feature>
<protein>
    <submittedName>
        <fullName evidence="9">DNA repair protein</fullName>
    </submittedName>
</protein>
<dbReference type="AlphaFoldDB" id="A0A6L9Y305"/>
<dbReference type="GO" id="GO:0046872">
    <property type="term" value="F:metal ion binding"/>
    <property type="evidence" value="ECO:0007669"/>
    <property type="project" value="UniProtKB-KW"/>
</dbReference>
<dbReference type="PROSITE" id="PS50249">
    <property type="entry name" value="MPN"/>
    <property type="match status" value="1"/>
</dbReference>
<evidence type="ECO:0000256" key="7">
    <source>
        <dbReference type="SAM" id="MobiDB-lite"/>
    </source>
</evidence>
<dbReference type="Pfam" id="PF04002">
    <property type="entry name" value="RadC"/>
    <property type="match status" value="1"/>
</dbReference>
<keyword evidence="6" id="KW-0482">Metalloprotease</keyword>